<sequence>MPRTSFSLDEDNDVVKAVLRCDTKDHHWTDEKLAVKVSLMLGRSVTKDEVNRAMGGPREREVRVDQRGRYARKVYSKGCAYLITCGKTRLKGQNDYRIPRFPQVEDLWPSAPRSRTPPPPKSEKRKKATPPRRSVTQATPDRSKSALREEQKAGDQNAAPSPATPATPATPAPVDATPHGDAAQLLLRRLAPPPPPTLERPPQLDVEMDDAPTRPATPAPPFSARVSDMVDAAVNWGVPDEDLGFYFARKLAEAEDKLAKVEADAAASAAADVAAAERREKRTEDDEKRFHARLADAAALYRKKAAFKLKDAFEGVLDARGRLKEITLEDLWKPLVDPYGDKRAGSEFYAETLLLLVQTPDAQRKTKNARDAYAREEGYRTDYEKAAPGMGGYRDKDGGPVYKRPKKRGADLAAWIDARDSKAKCRALAMAAINATATTGGLRGTIMGVLVSLAVSWHGNVTQAGQETMSGLAFSSSRAVVQKYVGVIAKRYEETYLRALYADAVKLRAVSVKVQQDNFAFLQWAAHKRQGEAFTNCASTISALAYLIPSDQRPGHNPLTGARRAAAMPPKFDAALVARFYEEHKAALTADARGHIDVDALADKWAPRGLFPREPGPCARLGDFAVLPSQVAKSSSLADFRSKVVPLMTRVMNACKFGNAAVPHVVQDVFLTVDPEPYLLADKAAKLDYEAVRHVFVTLTPFHLQKHGLEFLFTDPEDFLIFGEFLANFMDYRKDHIAKFLNKGSSAVPRAARAEATQAAGDDSDDEPDEFEQAVEALDDLDVREEREDGGPGLARRALDTMLGFVSRLLPGAAARPAAEVALPEESGADVREELAADLAAADDEGFDDAVAAADARPAATEAPAPAAEAPAPAAPARSPLGGRAGAERAGKKINFGRLRHFKQTLHAAFRSIRADLVKKVREMAGSNATTDEEAIDWACRTSERFLYLWNLFDNELEMWMQPFLDWDHGDARTVYANLPVMILHMIYYTYQPRWRNNRLASWLLSHLNATLYRIKERPDLVRVDARTCKHGNDVFIEHLNSVLSRSIPSNTKITPETIKTASCSVSARWRLADVMKRMLRRKRKPATPELLQDERRIRSPSFKDTLDAGKRFIWEKFEDELKKIADGCPTPCAAAKRNKAAIGLQWVRPFAEHYDVRLGRAKEPTTKTSEEVRAEELSVEAAVAKYKKEYTLKKVMGLSASAADAALKAMKVPGRGSKVKEGKRKGKNLNRDDKRALLAEFLGLAPAPAPAPA</sequence>
<evidence type="ECO:0000256" key="1">
    <source>
        <dbReference type="SAM" id="MobiDB-lite"/>
    </source>
</evidence>
<evidence type="ECO:0000313" key="3">
    <source>
        <dbReference type="Proteomes" id="UP000789595"/>
    </source>
</evidence>
<feature type="region of interest" description="Disordered" evidence="1">
    <location>
        <begin position="855"/>
        <end position="886"/>
    </location>
</feature>
<keyword evidence="3" id="KW-1185">Reference proteome</keyword>
<gene>
    <name evidence="2" type="ORF">PECAL_3P23860</name>
</gene>
<feature type="compositionally biased region" description="Basic and acidic residues" evidence="1">
    <location>
        <begin position="141"/>
        <end position="153"/>
    </location>
</feature>
<accession>A0A8J2SL37</accession>
<feature type="region of interest" description="Disordered" evidence="1">
    <location>
        <begin position="190"/>
        <end position="223"/>
    </location>
</feature>
<name>A0A8J2SL37_9STRA</name>
<proteinExistence type="predicted"/>
<evidence type="ECO:0000313" key="2">
    <source>
        <dbReference type="EMBL" id="CAH0372393.1"/>
    </source>
</evidence>
<feature type="region of interest" description="Disordered" evidence="1">
    <location>
        <begin position="103"/>
        <end position="178"/>
    </location>
</feature>
<protein>
    <submittedName>
        <fullName evidence="2">Uncharacterized protein</fullName>
    </submittedName>
</protein>
<feature type="compositionally biased region" description="Low complexity" evidence="1">
    <location>
        <begin position="855"/>
        <end position="882"/>
    </location>
</feature>
<comment type="caution">
    <text evidence="2">The sequence shown here is derived from an EMBL/GenBank/DDBJ whole genome shotgun (WGS) entry which is preliminary data.</text>
</comment>
<feature type="region of interest" description="Disordered" evidence="1">
    <location>
        <begin position="1214"/>
        <end position="1233"/>
    </location>
</feature>
<feature type="compositionally biased region" description="Pro residues" evidence="1">
    <location>
        <begin position="162"/>
        <end position="171"/>
    </location>
</feature>
<dbReference type="EMBL" id="CAKKNE010000003">
    <property type="protein sequence ID" value="CAH0372393.1"/>
    <property type="molecule type" value="Genomic_DNA"/>
</dbReference>
<dbReference type="AlphaFoldDB" id="A0A8J2SL37"/>
<reference evidence="2" key="1">
    <citation type="submission" date="2021-11" db="EMBL/GenBank/DDBJ databases">
        <authorList>
            <consortium name="Genoscope - CEA"/>
            <person name="William W."/>
        </authorList>
    </citation>
    <scope>NUCLEOTIDE SEQUENCE</scope>
</reference>
<dbReference type="Proteomes" id="UP000789595">
    <property type="component" value="Unassembled WGS sequence"/>
</dbReference>
<organism evidence="2 3">
    <name type="scientific">Pelagomonas calceolata</name>
    <dbReference type="NCBI Taxonomy" id="35677"/>
    <lineage>
        <taxon>Eukaryota</taxon>
        <taxon>Sar</taxon>
        <taxon>Stramenopiles</taxon>
        <taxon>Ochrophyta</taxon>
        <taxon>Pelagophyceae</taxon>
        <taxon>Pelagomonadales</taxon>
        <taxon>Pelagomonadaceae</taxon>
        <taxon>Pelagomonas</taxon>
    </lineage>
</organism>